<keyword evidence="2" id="KW-0472">Membrane</keyword>
<reference evidence="4 5" key="1">
    <citation type="submission" date="2018-05" db="EMBL/GenBank/DDBJ databases">
        <title>Reference genomes for bee gut microbiota database.</title>
        <authorList>
            <person name="Ellegaard K.M."/>
        </authorList>
    </citation>
    <scope>NUCLEOTIDE SEQUENCE [LARGE SCALE GENOMIC DNA]</scope>
    <source>
        <strain evidence="4 5">ESL0186</strain>
    </source>
</reference>
<keyword evidence="5" id="KW-1185">Reference proteome</keyword>
<keyword evidence="2" id="KW-1133">Transmembrane helix</keyword>
<gene>
    <name evidence="4" type="ORF">DKL58_03340</name>
</gene>
<keyword evidence="2" id="KW-0812">Transmembrane</keyword>
<dbReference type="Pfam" id="PF13457">
    <property type="entry name" value="GW"/>
    <property type="match status" value="1"/>
</dbReference>
<sequence length="586" mass="66190">MRFLLYNLKVNLNIGGYILKLCKKTITYLLTIVAGLLIYTGLSTTSVAADSSSTQPPVQDDNNKSSNSSTDANSDNTDANKSGQTDQDGTDDQDNTKPKPKQVVTGFAMMTKVAGNKNYKVWKEVKDGKVNTKVADGINFQYSHIQSDQLIETKKYRYWRIYVNGREVGYVNENYFDRNKIAVPKTVTLVRNEFYDFSTKDAISYVTNSMGTVIDNSQVIVSKDSINCGTPKTYKVKYTYGDATATVKVTVRKSTKEGVVDADTFNSFPAQPGTNDYQAWKTHYGSSLNYVSPTEYSPEDSKHTLTSGDLTLKTKFYQPVLLSVADPTDDNINRVGHIPEGVTVSDGWAYTSLLSHTDVMSGHIVGYDLNKLTNPYNSQHLLDMTQKKFNNYVKHIKVSPYIPIGHGQAMGSSDKYIYVLNNDNTLKDTNNSEELIQIRKSDLQINKIWTIKTWIDDGKTNRYFQNGVMISDYDMYTVYHDTENNCYEYWEFTRTGDNWYPKLVGKTDGNFVNNNAPVQGFTYDAKNKNFYLAFNDLIFKIGRTGKIKDTYSFDTGREIEGLSVSDNKLYVNLAQRAELLVSMNIN</sequence>
<accession>A0ABM6VZN4</accession>
<evidence type="ECO:0000313" key="4">
    <source>
        <dbReference type="EMBL" id="AWM75061.1"/>
    </source>
</evidence>
<feature type="transmembrane region" description="Helical" evidence="2">
    <location>
        <begin position="21"/>
        <end position="42"/>
    </location>
</feature>
<feature type="region of interest" description="Disordered" evidence="1">
    <location>
        <begin position="49"/>
        <end position="101"/>
    </location>
</feature>
<feature type="domain" description="GW" evidence="3">
    <location>
        <begin position="113"/>
        <end position="176"/>
    </location>
</feature>
<protein>
    <recommendedName>
        <fullName evidence="3">GW domain-containing protein</fullName>
    </recommendedName>
</protein>
<evidence type="ECO:0000256" key="1">
    <source>
        <dbReference type="SAM" id="MobiDB-lite"/>
    </source>
</evidence>
<evidence type="ECO:0000313" key="5">
    <source>
        <dbReference type="Proteomes" id="UP000246036"/>
    </source>
</evidence>
<organism evidence="4 5">
    <name type="scientific">Lactobacillus kullabergensis</name>
    <dbReference type="NCBI Taxonomy" id="1218493"/>
    <lineage>
        <taxon>Bacteria</taxon>
        <taxon>Bacillati</taxon>
        <taxon>Bacillota</taxon>
        <taxon>Bacilli</taxon>
        <taxon>Lactobacillales</taxon>
        <taxon>Lactobacillaceae</taxon>
        <taxon>Lactobacillus</taxon>
    </lineage>
</organism>
<evidence type="ECO:0000259" key="3">
    <source>
        <dbReference type="Pfam" id="PF13457"/>
    </source>
</evidence>
<feature type="compositionally biased region" description="Low complexity" evidence="1">
    <location>
        <begin position="64"/>
        <end position="87"/>
    </location>
</feature>
<evidence type="ECO:0000256" key="2">
    <source>
        <dbReference type="SAM" id="Phobius"/>
    </source>
</evidence>
<dbReference type="EMBL" id="CP029477">
    <property type="protein sequence ID" value="AWM75061.1"/>
    <property type="molecule type" value="Genomic_DNA"/>
</dbReference>
<proteinExistence type="predicted"/>
<name>A0ABM6VZN4_9LACO</name>
<dbReference type="Proteomes" id="UP000246036">
    <property type="component" value="Chromosome"/>
</dbReference>
<dbReference type="InterPro" id="IPR025987">
    <property type="entry name" value="GW_dom"/>
</dbReference>